<dbReference type="HOGENOM" id="CLU_010194_5_1_1"/>
<dbReference type="InterPro" id="IPR036291">
    <property type="entry name" value="NAD(P)-bd_dom_sf"/>
</dbReference>
<dbReference type="eggNOG" id="KOG1201">
    <property type="taxonomic scope" value="Eukaryota"/>
</dbReference>
<proteinExistence type="inferred from homology"/>
<dbReference type="Pfam" id="PF00106">
    <property type="entry name" value="adh_short"/>
    <property type="match status" value="1"/>
</dbReference>
<evidence type="ECO:0000256" key="2">
    <source>
        <dbReference type="ARBA" id="ARBA00023002"/>
    </source>
</evidence>
<name>S9W8N8_SCHCR</name>
<dbReference type="STRING" id="653667.S9W8N8"/>
<dbReference type="AlphaFoldDB" id="S9W8N8"/>
<dbReference type="PRINTS" id="PR00081">
    <property type="entry name" value="GDHRDH"/>
</dbReference>
<accession>S9W8N8</accession>
<evidence type="ECO:0000256" key="1">
    <source>
        <dbReference type="ARBA" id="ARBA00006484"/>
    </source>
</evidence>
<dbReference type="OrthoDB" id="10253736at2759"/>
<dbReference type="Proteomes" id="UP000015464">
    <property type="component" value="Unassembled WGS sequence"/>
</dbReference>
<protein>
    <submittedName>
        <fullName evidence="3">Short chain dehydrogenase DHRS family protein</fullName>
    </submittedName>
</protein>
<sequence>MMELWFNSTYLWAFLIVFLVAVYGRRFTRKANLPSRLGDSIVITGGNGVLGRSLVSQAINYGLKVISLDVEYSPNFFHDVPDVIPIICDITDEESVNICLKHMKNIHAKPFALINAGAVAPKNRLLDMSSKQLARCIHVNTIGQTNVTKSFYSSLLKSVDPHIINITSALAYFSASGVAAYSCSKAALLSIHEALEVELKQIHSPVKLSLYSLGQFKSKLFEKDTPNKFLAPLLNSNDIAKIIVRNLINNHSGRFYYPLYVRFMPLLRFMPLEIQRLARWFSGMDEIYS</sequence>
<dbReference type="GO" id="GO:0016616">
    <property type="term" value="F:oxidoreductase activity, acting on the CH-OH group of donors, NAD or NADP as acceptor"/>
    <property type="evidence" value="ECO:0007669"/>
    <property type="project" value="TreeGrafter"/>
</dbReference>
<dbReference type="GeneID" id="25038462"/>
<dbReference type="EMBL" id="KE546988">
    <property type="protein sequence ID" value="EPY54255.1"/>
    <property type="molecule type" value="Genomic_DNA"/>
</dbReference>
<reference evidence="3 4" key="1">
    <citation type="journal article" date="2011" name="Science">
        <title>Comparative functional genomics of the fission yeasts.</title>
        <authorList>
            <person name="Rhind N."/>
            <person name="Chen Z."/>
            <person name="Yassour M."/>
            <person name="Thompson D.A."/>
            <person name="Haas B.J."/>
            <person name="Habib N."/>
            <person name="Wapinski I."/>
            <person name="Roy S."/>
            <person name="Lin M.F."/>
            <person name="Heiman D.I."/>
            <person name="Young S.K."/>
            <person name="Furuya K."/>
            <person name="Guo Y."/>
            <person name="Pidoux A."/>
            <person name="Chen H.M."/>
            <person name="Robbertse B."/>
            <person name="Goldberg J.M."/>
            <person name="Aoki K."/>
            <person name="Bayne E.H."/>
            <person name="Berlin A.M."/>
            <person name="Desjardins C.A."/>
            <person name="Dobbs E."/>
            <person name="Dukaj L."/>
            <person name="Fan L."/>
            <person name="FitzGerald M.G."/>
            <person name="French C."/>
            <person name="Gujja S."/>
            <person name="Hansen K."/>
            <person name="Keifenheim D."/>
            <person name="Levin J.Z."/>
            <person name="Mosher R.A."/>
            <person name="Mueller C.A."/>
            <person name="Pfiffner J."/>
            <person name="Priest M."/>
            <person name="Russ C."/>
            <person name="Smialowska A."/>
            <person name="Swoboda P."/>
            <person name="Sykes S.M."/>
            <person name="Vaughn M."/>
            <person name="Vengrova S."/>
            <person name="Yoder R."/>
            <person name="Zeng Q."/>
            <person name="Allshire R."/>
            <person name="Baulcombe D."/>
            <person name="Birren B.W."/>
            <person name="Brown W."/>
            <person name="Ekwall K."/>
            <person name="Kellis M."/>
            <person name="Leatherwood J."/>
            <person name="Levin H."/>
            <person name="Margalit H."/>
            <person name="Martienssen R."/>
            <person name="Nieduszynski C.A."/>
            <person name="Spatafora J.W."/>
            <person name="Friedman N."/>
            <person name="Dalgaard J.Z."/>
            <person name="Baumann P."/>
            <person name="Niki H."/>
            <person name="Regev A."/>
            <person name="Nusbaum C."/>
        </authorList>
    </citation>
    <scope>NUCLEOTIDE SEQUENCE [LARGE SCALE GENOMIC DNA]</scope>
    <source>
        <strain evidence="4">OY26 / ATCC MYA-4695 / CBS 11777 / NBRC 106824 / NRRL Y48691</strain>
    </source>
</reference>
<evidence type="ECO:0000313" key="3">
    <source>
        <dbReference type="EMBL" id="EPY54255.1"/>
    </source>
</evidence>
<organism evidence="3 4">
    <name type="scientific">Schizosaccharomyces cryophilus (strain OY26 / ATCC MYA-4695 / CBS 11777 / NBRC 106824 / NRRL Y48691)</name>
    <name type="common">Fission yeast</name>
    <dbReference type="NCBI Taxonomy" id="653667"/>
    <lineage>
        <taxon>Eukaryota</taxon>
        <taxon>Fungi</taxon>
        <taxon>Dikarya</taxon>
        <taxon>Ascomycota</taxon>
        <taxon>Taphrinomycotina</taxon>
        <taxon>Schizosaccharomycetes</taxon>
        <taxon>Schizosaccharomycetales</taxon>
        <taxon>Schizosaccharomycetaceae</taxon>
        <taxon>Schizosaccharomyces</taxon>
    </lineage>
</organism>
<evidence type="ECO:0000313" key="4">
    <source>
        <dbReference type="Proteomes" id="UP000015464"/>
    </source>
</evidence>
<dbReference type="Gene3D" id="3.40.50.720">
    <property type="entry name" value="NAD(P)-binding Rossmann-like Domain"/>
    <property type="match status" value="1"/>
</dbReference>
<comment type="similarity">
    <text evidence="1">Belongs to the short-chain dehydrogenases/reductases (SDR) family.</text>
</comment>
<dbReference type="PANTHER" id="PTHR24322">
    <property type="entry name" value="PKSB"/>
    <property type="match status" value="1"/>
</dbReference>
<keyword evidence="2" id="KW-0560">Oxidoreductase</keyword>
<dbReference type="SUPFAM" id="SSF51735">
    <property type="entry name" value="NAD(P)-binding Rossmann-fold domains"/>
    <property type="match status" value="1"/>
</dbReference>
<keyword evidence="4" id="KW-1185">Reference proteome</keyword>
<dbReference type="RefSeq" id="XP_013021864.1">
    <property type="nucleotide sequence ID" value="XM_013166410.1"/>
</dbReference>
<gene>
    <name evidence="3" type="ORF">SPOG_04149</name>
</gene>
<dbReference type="PANTHER" id="PTHR24322:SF736">
    <property type="entry name" value="RETINOL DEHYDROGENASE 10"/>
    <property type="match status" value="1"/>
</dbReference>
<dbReference type="InterPro" id="IPR002347">
    <property type="entry name" value="SDR_fam"/>
</dbReference>
<dbReference type="OMA" id="HGHIVNM"/>